<dbReference type="Proteomes" id="UP000003490">
    <property type="component" value="Unassembled WGS sequence"/>
</dbReference>
<comment type="caution">
    <text evidence="1">The sequence shown here is derived from an EMBL/GenBank/DDBJ whole genome shotgun (WGS) entry which is preliminary data.</text>
</comment>
<organism evidence="1 2">
    <name type="scientific">[Clostridium] leptum DSM 753</name>
    <dbReference type="NCBI Taxonomy" id="428125"/>
    <lineage>
        <taxon>Bacteria</taxon>
        <taxon>Bacillati</taxon>
        <taxon>Bacillota</taxon>
        <taxon>Clostridia</taxon>
        <taxon>Eubacteriales</taxon>
        <taxon>Oscillospiraceae</taxon>
        <taxon>Oscillospiraceae incertae sedis</taxon>
    </lineage>
</organism>
<name>A7VTS2_9FIRM</name>
<evidence type="ECO:0000313" key="2">
    <source>
        <dbReference type="Proteomes" id="UP000003490"/>
    </source>
</evidence>
<proteinExistence type="predicted"/>
<gene>
    <name evidence="1" type="ORF">CLOLEP_01964</name>
</gene>
<dbReference type="EMBL" id="ABCB02000018">
    <property type="protein sequence ID" value="EDO61567.1"/>
    <property type="molecule type" value="Genomic_DNA"/>
</dbReference>
<sequence length="50" mass="5618">MNKSTGAPLRKCENIGIIIIIEAMPARWKAWAWLLADAGFQKMCGWECHG</sequence>
<reference evidence="1 2" key="1">
    <citation type="submission" date="2007-08" db="EMBL/GenBank/DDBJ databases">
        <title>Draft genome sequence of Clostridium leptum (DSM 753).</title>
        <authorList>
            <person name="Sudarsanam P."/>
            <person name="Ley R."/>
            <person name="Guruge J."/>
            <person name="Turnbaugh P.J."/>
            <person name="Mahowald M."/>
            <person name="Liep D."/>
            <person name="Gordon J."/>
        </authorList>
    </citation>
    <scope>NUCLEOTIDE SEQUENCE [LARGE SCALE GENOMIC DNA]</scope>
    <source>
        <strain evidence="1 2">DSM 753</strain>
    </source>
</reference>
<reference evidence="1 2" key="2">
    <citation type="submission" date="2007-08" db="EMBL/GenBank/DDBJ databases">
        <authorList>
            <person name="Fulton L."/>
            <person name="Clifton S."/>
            <person name="Fulton B."/>
            <person name="Xu J."/>
            <person name="Minx P."/>
            <person name="Pepin K.H."/>
            <person name="Johnson M."/>
            <person name="Thiruvilangam P."/>
            <person name="Bhonagiri V."/>
            <person name="Nash W.E."/>
            <person name="Wang C."/>
            <person name="Mardis E.R."/>
            <person name="Wilson R.K."/>
        </authorList>
    </citation>
    <scope>NUCLEOTIDE SEQUENCE [LARGE SCALE GENOMIC DNA]</scope>
    <source>
        <strain evidence="1 2">DSM 753</strain>
    </source>
</reference>
<evidence type="ECO:0000313" key="1">
    <source>
        <dbReference type="EMBL" id="EDO61567.1"/>
    </source>
</evidence>
<dbReference type="AlphaFoldDB" id="A7VTS2"/>
<protein>
    <submittedName>
        <fullName evidence="1">Uncharacterized protein</fullName>
    </submittedName>
</protein>
<accession>A7VTS2</accession>
<dbReference type="HOGENOM" id="CLU_3116374_0_0_9"/>